<dbReference type="EMBL" id="BTSX01000005">
    <property type="protein sequence ID" value="GMS98726.1"/>
    <property type="molecule type" value="Genomic_DNA"/>
</dbReference>
<name>A0AAV5TWS8_9BILA</name>
<keyword evidence="2" id="KW-1185">Reference proteome</keyword>
<evidence type="ECO:0000313" key="1">
    <source>
        <dbReference type="EMBL" id="GMS98726.1"/>
    </source>
</evidence>
<evidence type="ECO:0000313" key="2">
    <source>
        <dbReference type="Proteomes" id="UP001432027"/>
    </source>
</evidence>
<comment type="caution">
    <text evidence="1">The sequence shown here is derived from an EMBL/GenBank/DDBJ whole genome shotgun (WGS) entry which is preliminary data.</text>
</comment>
<proteinExistence type="predicted"/>
<organism evidence="1 2">
    <name type="scientific">Pristionchus entomophagus</name>
    <dbReference type="NCBI Taxonomy" id="358040"/>
    <lineage>
        <taxon>Eukaryota</taxon>
        <taxon>Metazoa</taxon>
        <taxon>Ecdysozoa</taxon>
        <taxon>Nematoda</taxon>
        <taxon>Chromadorea</taxon>
        <taxon>Rhabditida</taxon>
        <taxon>Rhabditina</taxon>
        <taxon>Diplogasteromorpha</taxon>
        <taxon>Diplogasteroidea</taxon>
        <taxon>Neodiplogasteridae</taxon>
        <taxon>Pristionchus</taxon>
    </lineage>
</organism>
<accession>A0AAV5TWS8</accession>
<sequence length="103" mass="11589">MSDSSSPPLFFEVHPFHPRMSRHLLRCIVLTNNGLQPRKSSPNQEFVQENAAKTYAEHILTSFFLNNPDLRPFDILPPDAEFHHPCAWGTCSSGAIARSLNGE</sequence>
<protein>
    <submittedName>
        <fullName evidence="1">Uncharacterized protein</fullName>
    </submittedName>
</protein>
<reference evidence="1" key="1">
    <citation type="submission" date="2023-10" db="EMBL/GenBank/DDBJ databases">
        <title>Genome assembly of Pristionchus species.</title>
        <authorList>
            <person name="Yoshida K."/>
            <person name="Sommer R.J."/>
        </authorList>
    </citation>
    <scope>NUCLEOTIDE SEQUENCE</scope>
    <source>
        <strain evidence="1">RS0144</strain>
    </source>
</reference>
<dbReference type="Proteomes" id="UP001432027">
    <property type="component" value="Unassembled WGS sequence"/>
</dbReference>
<gene>
    <name evidence="1" type="ORF">PENTCL1PPCAC_20901</name>
</gene>
<dbReference type="AlphaFoldDB" id="A0AAV5TWS8"/>